<evidence type="ECO:0000313" key="1">
    <source>
        <dbReference type="EMBL" id="MCI4383080.1"/>
    </source>
</evidence>
<reference evidence="1 2" key="1">
    <citation type="journal article" date="2022" name="bioRxiv">
        <title>An ancient truncated duplication of the anti-Mullerian hormone receptor type 2 gene is a potential conserved master sex determinant in the Pangasiidae catfish family.</title>
        <authorList>
            <person name="Wen M."/>
            <person name="Pan Q."/>
            <person name="Jouanno E."/>
            <person name="Montfort J."/>
            <person name="Zahm M."/>
            <person name="Cabau C."/>
            <person name="Klopp C."/>
            <person name="Iampietro C."/>
            <person name="Roques C."/>
            <person name="Bouchez O."/>
            <person name="Castinel A."/>
            <person name="Donnadieu C."/>
            <person name="Parrinello H."/>
            <person name="Poncet C."/>
            <person name="Belmonte E."/>
            <person name="Gautier V."/>
            <person name="Avarre J.-C."/>
            <person name="Dugue R."/>
            <person name="Gustiano R."/>
            <person name="Ha T.T.T."/>
            <person name="Campet M."/>
            <person name="Sriphairoj K."/>
            <person name="Ribolli J."/>
            <person name="de Almeida F.L."/>
            <person name="Desvignes T."/>
            <person name="Postlethwait J.H."/>
            <person name="Bucao C.F."/>
            <person name="Robinson-Rechavi M."/>
            <person name="Bobe J."/>
            <person name="Herpin A."/>
            <person name="Guiguen Y."/>
        </authorList>
    </citation>
    <scope>NUCLEOTIDE SEQUENCE [LARGE SCALE GENOMIC DNA]</scope>
    <source>
        <strain evidence="1">YG-Dec2019</strain>
    </source>
</reference>
<accession>A0ACC5WWT3</accession>
<protein>
    <submittedName>
        <fullName evidence="1">Uncharacterized protein</fullName>
    </submittedName>
</protein>
<dbReference type="Proteomes" id="UP000829447">
    <property type="component" value="Linkage Group LG11"/>
</dbReference>
<evidence type="ECO:0000313" key="2">
    <source>
        <dbReference type="Proteomes" id="UP000829447"/>
    </source>
</evidence>
<proteinExistence type="predicted"/>
<sequence length="637" mass="70953">MDQRIGNLLLVLIISVYGHAAVENDRDFKMCGTWLHSGSSQTLDIDLKPGCSGINISANASTLSIRGSITAKCKWSKRQPLAASQGSSSSFCVYWEPLLDQLMLELNGKSFSLCNASGLQTQCCTDLSLGRQSPSQLYGIKNGSVHGDVLTSKVMAEYEFTGREINCKAQFCDKAAQESRGANMIEEAVMRSAEVGHVYLPCVQSTVIEMKEDFAGSNVTLLAPRGVPPERIPAVHLPACLKTANRKVSKVVCSYYKNSTFFQKSSHRILEDVVGITVENEIITNLPEPVRIKFYHPETRKRKCVSWDTRKDNEVEWRETGCITLQLSAVETECCCNHLTYFAILVDMNPTRSVRHLEALTIITAVCCAISIASCAILFISLCRQRKSKNHSSLVHRGLVVALFFLLVLFVLTGTVANTASEGVCRFVGGLLHYTLLSVLCWMAVEVIHTFWMMYMVFSPKPDPWIWCLLGFGVPALPVIILGSIGDIYGQRAVKSSDDLTTPYHMCWMTDSRAALMAHFIINTGLLAAVVSSGLVMLFLVFRKIRHRDEWRTNRVAFLSIWGLSCLFGSTWVLAFFSSEASETVLFLFCIINSLQGFFLMLRFFALERMQKNSPSSSDFSSTGSTRQHMLQPQEKN</sequence>
<comment type="caution">
    <text evidence="1">The sequence shown here is derived from an EMBL/GenBank/DDBJ whole genome shotgun (WGS) entry which is preliminary data.</text>
</comment>
<dbReference type="EMBL" id="CM040464">
    <property type="protein sequence ID" value="MCI4383080.1"/>
    <property type="molecule type" value="Genomic_DNA"/>
</dbReference>
<keyword evidence="2" id="KW-1185">Reference proteome</keyword>
<name>A0ACC5WWT3_PANGG</name>
<organism evidence="1 2">
    <name type="scientific">Pangasianodon gigas</name>
    <name type="common">Mekong giant catfish</name>
    <name type="synonym">Pangasius gigas</name>
    <dbReference type="NCBI Taxonomy" id="30993"/>
    <lineage>
        <taxon>Eukaryota</taxon>
        <taxon>Metazoa</taxon>
        <taxon>Chordata</taxon>
        <taxon>Craniata</taxon>
        <taxon>Vertebrata</taxon>
        <taxon>Euteleostomi</taxon>
        <taxon>Actinopterygii</taxon>
        <taxon>Neopterygii</taxon>
        <taxon>Teleostei</taxon>
        <taxon>Ostariophysi</taxon>
        <taxon>Siluriformes</taxon>
        <taxon>Pangasiidae</taxon>
        <taxon>Pangasianodon</taxon>
    </lineage>
</organism>
<gene>
    <name evidence="1" type="ORF">PGIGA_G00022140</name>
</gene>